<dbReference type="HOGENOM" id="CLU_2075327_0_0_1"/>
<name>E3NU50_CAERE</name>
<evidence type="ECO:0000313" key="2">
    <source>
        <dbReference type="EMBL" id="EFO94011.1"/>
    </source>
</evidence>
<dbReference type="Proteomes" id="UP000008281">
    <property type="component" value="Unassembled WGS sequence"/>
</dbReference>
<gene>
    <name evidence="2" type="ORF">CRE_15846</name>
</gene>
<keyword evidence="3" id="KW-1185">Reference proteome</keyword>
<reference evidence="2" key="1">
    <citation type="submission" date="2007-07" db="EMBL/GenBank/DDBJ databases">
        <title>PCAP assembly of the Caenorhabditis remanei genome.</title>
        <authorList>
            <consortium name="The Caenorhabditis remanei Sequencing Consortium"/>
            <person name="Wilson R.K."/>
        </authorList>
    </citation>
    <scope>NUCLEOTIDE SEQUENCE [LARGE SCALE GENOMIC DNA]</scope>
    <source>
        <strain evidence="2">PB4641</strain>
    </source>
</reference>
<sequence>MRTTTQATPTFSLEHDGRGLKSATQGLGKGPSRCRPEEEESGNLQVAHHTALMEMGPGAWHLGSPPRRPYGLPGGEPGAYVPSGVRERLPIDHQPATAVETAMISQWKDNNKTILLCS</sequence>
<dbReference type="InParanoid" id="E3NU50"/>
<dbReference type="AlphaFoldDB" id="E3NU50"/>
<feature type="compositionally biased region" description="Polar residues" evidence="1">
    <location>
        <begin position="1"/>
        <end position="11"/>
    </location>
</feature>
<evidence type="ECO:0000256" key="1">
    <source>
        <dbReference type="SAM" id="MobiDB-lite"/>
    </source>
</evidence>
<dbReference type="EMBL" id="DS270410">
    <property type="protein sequence ID" value="EFO94011.1"/>
    <property type="molecule type" value="Genomic_DNA"/>
</dbReference>
<evidence type="ECO:0000313" key="3">
    <source>
        <dbReference type="Proteomes" id="UP000008281"/>
    </source>
</evidence>
<protein>
    <submittedName>
        <fullName evidence="2">Uncharacterized protein</fullName>
    </submittedName>
</protein>
<feature type="region of interest" description="Disordered" evidence="1">
    <location>
        <begin position="1"/>
        <end position="44"/>
    </location>
</feature>
<organism evidence="3">
    <name type="scientific">Caenorhabditis remanei</name>
    <name type="common">Caenorhabditis vulgaris</name>
    <dbReference type="NCBI Taxonomy" id="31234"/>
    <lineage>
        <taxon>Eukaryota</taxon>
        <taxon>Metazoa</taxon>
        <taxon>Ecdysozoa</taxon>
        <taxon>Nematoda</taxon>
        <taxon>Chromadorea</taxon>
        <taxon>Rhabditida</taxon>
        <taxon>Rhabditina</taxon>
        <taxon>Rhabditomorpha</taxon>
        <taxon>Rhabditoidea</taxon>
        <taxon>Rhabditidae</taxon>
        <taxon>Peloderinae</taxon>
        <taxon>Caenorhabditis</taxon>
    </lineage>
</organism>
<accession>E3NU50</accession>
<proteinExistence type="predicted"/>